<evidence type="ECO:0000313" key="2">
    <source>
        <dbReference type="Proteomes" id="UP001143856"/>
    </source>
</evidence>
<keyword evidence="2" id="KW-1185">Reference proteome</keyword>
<reference evidence="1" key="1">
    <citation type="submission" date="2022-10" db="EMBL/GenBank/DDBJ databases">
        <title>Genome Sequence of Xylaria curta.</title>
        <authorList>
            <person name="Buettner E."/>
        </authorList>
    </citation>
    <scope>NUCLEOTIDE SEQUENCE</scope>
    <source>
        <strain evidence="1">Babe10</strain>
    </source>
</reference>
<organism evidence="1 2">
    <name type="scientific">Xylaria curta</name>
    <dbReference type="NCBI Taxonomy" id="42375"/>
    <lineage>
        <taxon>Eukaryota</taxon>
        <taxon>Fungi</taxon>
        <taxon>Dikarya</taxon>
        <taxon>Ascomycota</taxon>
        <taxon>Pezizomycotina</taxon>
        <taxon>Sordariomycetes</taxon>
        <taxon>Xylariomycetidae</taxon>
        <taxon>Xylariales</taxon>
        <taxon>Xylariaceae</taxon>
        <taxon>Xylaria</taxon>
    </lineage>
</organism>
<evidence type="ECO:0000313" key="1">
    <source>
        <dbReference type="EMBL" id="KAJ2984647.1"/>
    </source>
</evidence>
<gene>
    <name evidence="1" type="ORF">NUW58_g5950</name>
</gene>
<sequence>MVFLTIGILKSCRLTNLSRFTGWIKPQELCIYVDRLIKLSLLREQRHQYVRTQTDNILERTVAIQSGRGEETFCLMMESDRTDVGFCWLETGISPLRGNHLNEVALDTLGALARLIALFRPRPGLPGMLINFRTTAEGVTDGGNACDPINALLPKHLHSWMDKGAPWLQVLLYDLTAQYESSLVNANSWVELSPDIMIRPSFLRSVDSDLRRITKRGCFPGTIFNFGHELNTKEHVDACYESVMRRVLDAFPHRLVLIKSVDTANGANISATCIRGFECSTGTVHMIEDNAANTLLLRNLRHVSDKKFAPTFVIYFKLTLLGDNSTIDDLLVVPDTVVMDQLQTPHWN</sequence>
<dbReference type="EMBL" id="JAPDGR010001252">
    <property type="protein sequence ID" value="KAJ2984647.1"/>
    <property type="molecule type" value="Genomic_DNA"/>
</dbReference>
<proteinExistence type="predicted"/>
<dbReference type="Proteomes" id="UP001143856">
    <property type="component" value="Unassembled WGS sequence"/>
</dbReference>
<accession>A0ACC1P1T1</accession>
<protein>
    <submittedName>
        <fullName evidence="1">Uncharacterized protein</fullName>
    </submittedName>
</protein>
<comment type="caution">
    <text evidence="1">The sequence shown here is derived from an EMBL/GenBank/DDBJ whole genome shotgun (WGS) entry which is preliminary data.</text>
</comment>
<name>A0ACC1P1T1_9PEZI</name>